<comment type="caution">
    <text evidence="4">The sequence shown here is derived from an EMBL/GenBank/DDBJ whole genome shotgun (WGS) entry which is preliminary data.</text>
</comment>
<dbReference type="InterPro" id="IPR013783">
    <property type="entry name" value="Ig-like_fold"/>
</dbReference>
<dbReference type="Pfam" id="PF07494">
    <property type="entry name" value="Reg_prop"/>
    <property type="match status" value="2"/>
</dbReference>
<dbReference type="Gene3D" id="2.60.40.10">
    <property type="entry name" value="Immunoglobulins"/>
    <property type="match status" value="1"/>
</dbReference>
<dbReference type="GO" id="GO:0016020">
    <property type="term" value="C:membrane"/>
    <property type="evidence" value="ECO:0007669"/>
    <property type="project" value="InterPro"/>
</dbReference>
<evidence type="ECO:0000259" key="3">
    <source>
        <dbReference type="Pfam" id="PF07495"/>
    </source>
</evidence>
<dbReference type="InterPro" id="IPR050640">
    <property type="entry name" value="Bact_2-comp_sensor_kinase"/>
</dbReference>
<gene>
    <name evidence="4" type="ORF">GJJ30_25835</name>
</gene>
<dbReference type="SUPFAM" id="SSF101898">
    <property type="entry name" value="NHL repeat"/>
    <property type="match status" value="1"/>
</dbReference>
<evidence type="ECO:0000313" key="5">
    <source>
        <dbReference type="Proteomes" id="UP000441754"/>
    </source>
</evidence>
<organism evidence="4 5">
    <name type="scientific">Larkinella terrae</name>
    <dbReference type="NCBI Taxonomy" id="2025311"/>
    <lineage>
        <taxon>Bacteria</taxon>
        <taxon>Pseudomonadati</taxon>
        <taxon>Bacteroidota</taxon>
        <taxon>Cytophagia</taxon>
        <taxon>Cytophagales</taxon>
        <taxon>Spirosomataceae</taxon>
        <taxon>Larkinella</taxon>
    </lineage>
</organism>
<dbReference type="Proteomes" id="UP000441754">
    <property type="component" value="Unassembled WGS sequence"/>
</dbReference>
<evidence type="ECO:0000259" key="2">
    <source>
        <dbReference type="Pfam" id="PF06580"/>
    </source>
</evidence>
<dbReference type="InterPro" id="IPR011110">
    <property type="entry name" value="Reg_prop"/>
</dbReference>
<sequence>MANKILTWGFGWLLLFSVKTGLLAQPSQLPLEFHHIREQQGLSYNVVNTFLQDRDGQLWVGTYGGLDRFDGSHFTTFKADRQNPDKTLVNNIVHDLCQDNNGNIWAATNNGITRYDRKTGQFFNIRTAEGINLGQCLNIICDREGRIWFSSHQNGLFQFDPRKNIFCHYVHRPEDPASLSSNLVSKNGLVEDPKRPGLWVTMEDENGLNFVDAVSGQCYNYRNNPEKSPLFQPHGTSGVTLDGNSLLIFADNAAERIIVYNLDTKTVVKSIPLKTRSGQTAFPMATIFVDRNHNLWTSSWTYHMFFVEGKTYQPTEFFHDVAGKTSIAGDFFWAGWQQSDGTIWLGTVNGISYANPEKAFYRIHNLAQFLPELNQDEGLSSFLEDPDGSWWLTSVGHKLIHYDPVIRRAKIIPIPVPKDNVFRFNLPLVIASPDPNEFFICTLRAIYTFNKRTRKLKPFPLPKMVAERSNALNTLLLRQGNWLWLFATSDVVFQCYLPTKQWRTVPMPFGTGNRVRTRAAGFDRKGVLWADVLNRGIVRLSTDLQQFTNYPAQPRSTEFTDHFAFQVDEQNRLWSPVSGYGLVELNSQKNTFRTWTEQDGLCSNDVRAVCTDAYGHIWASSFNKLSIFNPARSSFQNFVLPVNDATINYINYLYNLRNRNILGMLKGYVIEFMPHRVNSQLVPTNVLISTVTQPDTTIVIQPQTTSLRLGVNNNNFSINYSALSLPQQSYTYFYKLDNYDDHWVRAGARSVANYTKIPGGKYVFRVKALVGRQETKETTLAIQVDTAFYNTIWFRIGMLLLLGGLIYGGYRYRIRQTSRLHHLKIQATRLERDKTEIQYQNLINHLNPHFLFNSLTSLNSLIITDPKQASRFLQKLSALYRYILQNRDRETVSLENEINFVQHYIILQKSRFEDGLQITIDVPEENLTRQIVPVTLQNLFENAIKHNTIDDDDPLKIRVFSEGEYLCVENNLQRKRFVETSNQQGLENLKTLYRYLSNLPLVITETETHFIVKVPMI</sequence>
<feature type="transmembrane region" description="Helical" evidence="1">
    <location>
        <begin position="792"/>
        <end position="810"/>
    </location>
</feature>
<reference evidence="4 5" key="1">
    <citation type="journal article" date="2018" name="Antonie Van Leeuwenhoek">
        <title>Larkinella terrae sp. nov., isolated from soil on Jeju Island, South Korea.</title>
        <authorList>
            <person name="Ten L.N."/>
            <person name="Jeon J."/>
            <person name="Park S.J."/>
            <person name="Park S."/>
            <person name="Lee S.Y."/>
            <person name="Kim M.K."/>
            <person name="Jung H.Y."/>
        </authorList>
    </citation>
    <scope>NUCLEOTIDE SEQUENCE [LARGE SCALE GENOMIC DNA]</scope>
    <source>
        <strain evidence="4 5">KCTC 52001</strain>
    </source>
</reference>
<dbReference type="InterPro" id="IPR010559">
    <property type="entry name" value="Sig_transdc_His_kin_internal"/>
</dbReference>
<dbReference type="SUPFAM" id="SSF63829">
    <property type="entry name" value="Calcium-dependent phosphotriesterase"/>
    <property type="match status" value="1"/>
</dbReference>
<dbReference type="InterPro" id="IPR011123">
    <property type="entry name" value="Y_Y_Y"/>
</dbReference>
<dbReference type="EMBL" id="WJXZ01000014">
    <property type="protein sequence ID" value="MRS64747.1"/>
    <property type="molecule type" value="Genomic_DNA"/>
</dbReference>
<dbReference type="AlphaFoldDB" id="A0A7K0ESF8"/>
<keyword evidence="5" id="KW-1185">Reference proteome</keyword>
<keyword evidence="1" id="KW-0472">Membrane</keyword>
<keyword evidence="1" id="KW-1133">Transmembrane helix</keyword>
<dbReference type="OrthoDB" id="900814at2"/>
<feature type="domain" description="Two component regulator three Y" evidence="3">
    <location>
        <begin position="729"/>
        <end position="784"/>
    </location>
</feature>
<dbReference type="Gene3D" id="2.130.10.10">
    <property type="entry name" value="YVTN repeat-like/Quinoprotein amine dehydrogenase"/>
    <property type="match status" value="4"/>
</dbReference>
<dbReference type="Pfam" id="PF07495">
    <property type="entry name" value="Y_Y_Y"/>
    <property type="match status" value="1"/>
</dbReference>
<protein>
    <recommendedName>
        <fullName evidence="6">Histidine kinase</fullName>
    </recommendedName>
</protein>
<dbReference type="Pfam" id="PF06580">
    <property type="entry name" value="His_kinase"/>
    <property type="match status" value="1"/>
</dbReference>
<keyword evidence="1" id="KW-0812">Transmembrane</keyword>
<evidence type="ECO:0000313" key="4">
    <source>
        <dbReference type="EMBL" id="MRS64747.1"/>
    </source>
</evidence>
<name>A0A7K0ESF8_9BACT</name>
<dbReference type="RefSeq" id="WP_154178055.1">
    <property type="nucleotide sequence ID" value="NZ_WJXZ01000014.1"/>
</dbReference>
<dbReference type="PANTHER" id="PTHR34220:SF7">
    <property type="entry name" value="SENSOR HISTIDINE KINASE YPDA"/>
    <property type="match status" value="1"/>
</dbReference>
<evidence type="ECO:0000256" key="1">
    <source>
        <dbReference type="SAM" id="Phobius"/>
    </source>
</evidence>
<dbReference type="GO" id="GO:0000155">
    <property type="term" value="F:phosphorelay sensor kinase activity"/>
    <property type="evidence" value="ECO:0007669"/>
    <property type="project" value="InterPro"/>
</dbReference>
<proteinExistence type="predicted"/>
<evidence type="ECO:0008006" key="6">
    <source>
        <dbReference type="Google" id="ProtNLM"/>
    </source>
</evidence>
<accession>A0A7K0ESF8</accession>
<feature type="domain" description="Signal transduction histidine kinase internal region" evidence="2">
    <location>
        <begin position="838"/>
        <end position="915"/>
    </location>
</feature>
<dbReference type="PANTHER" id="PTHR34220">
    <property type="entry name" value="SENSOR HISTIDINE KINASE YPDA"/>
    <property type="match status" value="1"/>
</dbReference>
<dbReference type="InterPro" id="IPR015943">
    <property type="entry name" value="WD40/YVTN_repeat-like_dom_sf"/>
</dbReference>